<proteinExistence type="predicted"/>
<sequence>MLQFKIIEKRKRKIQFQYTIYQLIRLQLLNQLIISNWFIFSQNKCSLMLQLKKKKMFTEDKKQNLRNQISFYQQGVPRNINMNKESHFIIFFKKTFYNLILLTKAETLVNKDLNRSISLIETISGNIKMMEQILSLIGQLINKTLLILS</sequence>
<evidence type="ECO:0000313" key="1">
    <source>
        <dbReference type="EMBL" id="CAD8063748.1"/>
    </source>
</evidence>
<gene>
    <name evidence="1" type="ORF">PSON_ATCC_30995.1.T0180147</name>
</gene>
<evidence type="ECO:0000313" key="2">
    <source>
        <dbReference type="Proteomes" id="UP000692954"/>
    </source>
</evidence>
<protein>
    <submittedName>
        <fullName evidence="1">Uncharacterized protein</fullName>
    </submittedName>
</protein>
<name>A0A8S1L7C2_9CILI</name>
<keyword evidence="2" id="KW-1185">Reference proteome</keyword>
<accession>A0A8S1L7C2</accession>
<organism evidence="1 2">
    <name type="scientific">Paramecium sonneborni</name>
    <dbReference type="NCBI Taxonomy" id="65129"/>
    <lineage>
        <taxon>Eukaryota</taxon>
        <taxon>Sar</taxon>
        <taxon>Alveolata</taxon>
        <taxon>Ciliophora</taxon>
        <taxon>Intramacronucleata</taxon>
        <taxon>Oligohymenophorea</taxon>
        <taxon>Peniculida</taxon>
        <taxon>Parameciidae</taxon>
        <taxon>Paramecium</taxon>
    </lineage>
</organism>
<reference evidence="1" key="1">
    <citation type="submission" date="2021-01" db="EMBL/GenBank/DDBJ databases">
        <authorList>
            <consortium name="Genoscope - CEA"/>
            <person name="William W."/>
        </authorList>
    </citation>
    <scope>NUCLEOTIDE SEQUENCE</scope>
</reference>
<dbReference type="Proteomes" id="UP000692954">
    <property type="component" value="Unassembled WGS sequence"/>
</dbReference>
<comment type="caution">
    <text evidence="1">The sequence shown here is derived from an EMBL/GenBank/DDBJ whole genome shotgun (WGS) entry which is preliminary data.</text>
</comment>
<dbReference type="EMBL" id="CAJJDN010000018">
    <property type="protein sequence ID" value="CAD8063748.1"/>
    <property type="molecule type" value="Genomic_DNA"/>
</dbReference>
<dbReference type="AlphaFoldDB" id="A0A8S1L7C2"/>